<dbReference type="Proteomes" id="UP001201980">
    <property type="component" value="Unassembled WGS sequence"/>
</dbReference>
<comment type="caution">
    <text evidence="2">The sequence shown here is derived from an EMBL/GenBank/DDBJ whole genome shotgun (WGS) entry which is preliminary data.</text>
</comment>
<evidence type="ECO:0000313" key="3">
    <source>
        <dbReference type="Proteomes" id="UP001201980"/>
    </source>
</evidence>
<dbReference type="EMBL" id="JAKWBI020000035">
    <property type="protein sequence ID" value="KAJ2905249.1"/>
    <property type="molecule type" value="Genomic_DNA"/>
</dbReference>
<reference evidence="2" key="1">
    <citation type="submission" date="2022-07" db="EMBL/GenBank/DDBJ databases">
        <title>Draft genome sequence of Zalerion maritima ATCC 34329, a (micro)plastics degrading marine fungus.</title>
        <authorList>
            <person name="Paco A."/>
            <person name="Goncalves M.F.M."/>
            <person name="Rocha-Santos T.A.P."/>
            <person name="Alves A."/>
        </authorList>
    </citation>
    <scope>NUCLEOTIDE SEQUENCE</scope>
    <source>
        <strain evidence="2">ATCC 34329</strain>
    </source>
</reference>
<organism evidence="2 3">
    <name type="scientific">Zalerion maritima</name>
    <dbReference type="NCBI Taxonomy" id="339359"/>
    <lineage>
        <taxon>Eukaryota</taxon>
        <taxon>Fungi</taxon>
        <taxon>Dikarya</taxon>
        <taxon>Ascomycota</taxon>
        <taxon>Pezizomycotina</taxon>
        <taxon>Sordariomycetes</taxon>
        <taxon>Lulworthiomycetidae</taxon>
        <taxon>Lulworthiales</taxon>
        <taxon>Lulworthiaceae</taxon>
        <taxon>Zalerion</taxon>
    </lineage>
</organism>
<feature type="compositionally biased region" description="Low complexity" evidence="1">
    <location>
        <begin position="41"/>
        <end position="57"/>
    </location>
</feature>
<feature type="region of interest" description="Disordered" evidence="1">
    <location>
        <begin position="442"/>
        <end position="466"/>
    </location>
</feature>
<feature type="region of interest" description="Disordered" evidence="1">
    <location>
        <begin position="554"/>
        <end position="574"/>
    </location>
</feature>
<proteinExistence type="predicted"/>
<feature type="compositionally biased region" description="Low complexity" evidence="1">
    <location>
        <begin position="394"/>
        <end position="408"/>
    </location>
</feature>
<feature type="compositionally biased region" description="Low complexity" evidence="1">
    <location>
        <begin position="10"/>
        <end position="24"/>
    </location>
</feature>
<feature type="region of interest" description="Disordered" evidence="1">
    <location>
        <begin position="366"/>
        <end position="428"/>
    </location>
</feature>
<evidence type="ECO:0000256" key="1">
    <source>
        <dbReference type="SAM" id="MobiDB-lite"/>
    </source>
</evidence>
<feature type="region of interest" description="Disordered" evidence="1">
    <location>
        <begin position="245"/>
        <end position="324"/>
    </location>
</feature>
<dbReference type="Pfam" id="PF13136">
    <property type="entry name" value="DUF3984"/>
    <property type="match status" value="1"/>
</dbReference>
<accession>A0AAD5RWQ7</accession>
<gene>
    <name evidence="2" type="ORF">MKZ38_005951</name>
</gene>
<evidence type="ECO:0000313" key="2">
    <source>
        <dbReference type="EMBL" id="KAJ2905249.1"/>
    </source>
</evidence>
<sequence length="593" mass="62913">MTSKPNLGRSSSHSDAVSSQHSSSLNSGRLSHPDHSTLHVSFSPSCSSLSSKANDSSLKGGAGVAAAAEPSSSSLQDRQTRSSQDKILHAPELHNYETYTCDLRACQDHHQLPRIASSSTTSHRRPGNGPIDSIAAYNKNNIGTITAGPYSAISASDLHQSLALLSLHDPYRLGHSHLEEPDSMDEAFRQHANPSRRKNLSTSHLDHLSLAPLSSRLPFLDSDDQFDGDNGSGHSYITTSRSYIEGKSAPTTPGIFGGRRNSTQHPRAHLHPPAATAASMPKKSLSATTLQGMMGGSGSGQPIPKHRRSGSGSHTPTRHNHHRLAMTATADTTAASSTADRDWLEHTGALLSDSAREYKGQSWLVSRDSSTSLTGQGRERSSEQEGGSWTIDPAAQSRRSSASVSRVNSRAHSRSGSRAASRMGSRVATPMEKVGFDVGYFTSADSHDDPSQEDLAGDGSEWAEGPNFVNLDESLEASMVGHSVNTEEDEAAIRSLVRNGNGGMGGWIGGIVGWPLFSVDEEESTEEGAMVEDSELSRTGSTVWLGETVVGGRRSGGGVSPVVEEPIPPPLKDDGGGWHDAAWLLSVASKVLM</sequence>
<dbReference type="InterPro" id="IPR025040">
    <property type="entry name" value="DUF3984"/>
</dbReference>
<name>A0AAD5RWQ7_9PEZI</name>
<feature type="compositionally biased region" description="Polar residues" evidence="1">
    <location>
        <begin position="366"/>
        <end position="375"/>
    </location>
</feature>
<keyword evidence="3" id="KW-1185">Reference proteome</keyword>
<feature type="region of interest" description="Disordered" evidence="1">
    <location>
        <begin position="1"/>
        <end position="84"/>
    </location>
</feature>
<feature type="compositionally biased region" description="Low complexity" evidence="1">
    <location>
        <begin position="416"/>
        <end position="426"/>
    </location>
</feature>
<dbReference type="AlphaFoldDB" id="A0AAD5RWQ7"/>
<protein>
    <submittedName>
        <fullName evidence="2">Uncharacterized protein</fullName>
    </submittedName>
</protein>